<dbReference type="InterPro" id="IPR029058">
    <property type="entry name" value="AB_hydrolase_fold"/>
</dbReference>
<dbReference type="InterPro" id="IPR050300">
    <property type="entry name" value="GDXG_lipolytic_enzyme"/>
</dbReference>
<dbReference type="SUPFAM" id="SSF53474">
    <property type="entry name" value="alpha/beta-Hydrolases"/>
    <property type="match status" value="1"/>
</dbReference>
<feature type="domain" description="BD-FAE-like" evidence="2">
    <location>
        <begin position="36"/>
        <end position="222"/>
    </location>
</feature>
<evidence type="ECO:0000256" key="1">
    <source>
        <dbReference type="ARBA" id="ARBA00022801"/>
    </source>
</evidence>
<dbReference type="Proteomes" id="UP000095558">
    <property type="component" value="Unassembled WGS sequence"/>
</dbReference>
<accession>A0A174CNL2</accession>
<protein>
    <submittedName>
        <fullName evidence="3">Acetyl esterase</fullName>
    </submittedName>
</protein>
<reference evidence="3 4" key="1">
    <citation type="submission" date="2015-09" db="EMBL/GenBank/DDBJ databases">
        <authorList>
            <consortium name="Pathogen Informatics"/>
        </authorList>
    </citation>
    <scope>NUCLEOTIDE SEQUENCE [LARGE SCALE GENOMIC DNA]</scope>
    <source>
        <strain evidence="3 4">2789STDY5834855</strain>
    </source>
</reference>
<dbReference type="Pfam" id="PF20434">
    <property type="entry name" value="BD-FAE"/>
    <property type="match status" value="1"/>
</dbReference>
<dbReference type="PANTHER" id="PTHR48081:SF6">
    <property type="entry name" value="PEPTIDASE S9 PROLYL OLIGOPEPTIDASE CATALYTIC DOMAIN-CONTAINING PROTEIN"/>
    <property type="match status" value="1"/>
</dbReference>
<evidence type="ECO:0000313" key="4">
    <source>
        <dbReference type="Proteomes" id="UP000095558"/>
    </source>
</evidence>
<dbReference type="AlphaFoldDB" id="A0A174CNL2"/>
<dbReference type="EMBL" id="CYZV01000014">
    <property type="protein sequence ID" value="CUO13246.1"/>
    <property type="molecule type" value="Genomic_DNA"/>
</dbReference>
<dbReference type="InterPro" id="IPR049492">
    <property type="entry name" value="BD-FAE-like_dom"/>
</dbReference>
<dbReference type="RefSeq" id="WP_082425246.1">
    <property type="nucleotide sequence ID" value="NZ_CYZV01000014.1"/>
</dbReference>
<sequence length="275" mass="30895">MIYEKLRIKDISRKLKNSEAIISAYIPENSEEININKKRETIIICPGGGYEFTSDREAEPIALKFVAQGFNAVVIRYSIAPVRYPTALLELAETVRYVREKEKEWNVDTEKVIACGFSAGGHLAGSLGVLWNNEIIEKYLDIKNEEVKPNAMILCYPVISSGEFAHKGSFDSLLGEKEAEISRENLSLEKLVSIETPKTFLWHTFDDGTVPVQNSLLFSNALASNKVQFELHIYPSGVHGLGLCEEITAMNGRSEHINSHIASWFNLACQWIKTL</sequence>
<dbReference type="OrthoDB" id="9794725at2"/>
<dbReference type="Gene3D" id="3.40.50.1820">
    <property type="entry name" value="alpha/beta hydrolase"/>
    <property type="match status" value="1"/>
</dbReference>
<organism evidence="3 4">
    <name type="scientific">Clostridium disporicum</name>
    <dbReference type="NCBI Taxonomy" id="84024"/>
    <lineage>
        <taxon>Bacteria</taxon>
        <taxon>Bacillati</taxon>
        <taxon>Bacillota</taxon>
        <taxon>Clostridia</taxon>
        <taxon>Eubacteriales</taxon>
        <taxon>Clostridiaceae</taxon>
        <taxon>Clostridium</taxon>
    </lineage>
</organism>
<name>A0A174CNL2_9CLOT</name>
<dbReference type="PANTHER" id="PTHR48081">
    <property type="entry name" value="AB HYDROLASE SUPERFAMILY PROTEIN C4A8.06C"/>
    <property type="match status" value="1"/>
</dbReference>
<dbReference type="GO" id="GO:0016787">
    <property type="term" value="F:hydrolase activity"/>
    <property type="evidence" value="ECO:0007669"/>
    <property type="project" value="UniProtKB-KW"/>
</dbReference>
<proteinExistence type="predicted"/>
<evidence type="ECO:0000259" key="2">
    <source>
        <dbReference type="Pfam" id="PF20434"/>
    </source>
</evidence>
<keyword evidence="1" id="KW-0378">Hydrolase</keyword>
<evidence type="ECO:0000313" key="3">
    <source>
        <dbReference type="EMBL" id="CUO13246.1"/>
    </source>
</evidence>
<gene>
    <name evidence="3" type="ORF">ERS852470_01519</name>
</gene>